<evidence type="ECO:0000313" key="6">
    <source>
        <dbReference type="Proteomes" id="UP000198883"/>
    </source>
</evidence>
<dbReference type="InterPro" id="IPR007236">
    <property type="entry name" value="SlyX"/>
</dbReference>
<dbReference type="Proteomes" id="UP001236239">
    <property type="component" value="Unassembled WGS sequence"/>
</dbReference>
<dbReference type="STRING" id="97481.SAMN05444853_10497"/>
<evidence type="ECO:0000313" key="5">
    <source>
        <dbReference type="EMBL" id="SEM07622.1"/>
    </source>
</evidence>
<comment type="similarity">
    <text evidence="1">Belongs to the SlyX family.</text>
</comment>
<protein>
    <recommendedName>
        <fullName evidence="1">Protein SlyX homolog</fullName>
    </recommendedName>
</protein>
<dbReference type="PANTHER" id="PTHR36508:SF1">
    <property type="entry name" value="PROTEIN SLYX"/>
    <property type="match status" value="1"/>
</dbReference>
<dbReference type="EMBL" id="JASAYQ010000016">
    <property type="protein sequence ID" value="MDP8173459.1"/>
    <property type="molecule type" value="Genomic_DNA"/>
</dbReference>
<dbReference type="Proteomes" id="UP000198883">
    <property type="component" value="Unassembled WGS sequence"/>
</dbReference>
<dbReference type="OrthoDB" id="5771733at2"/>
<dbReference type="Gene3D" id="1.20.5.300">
    <property type="match status" value="1"/>
</dbReference>
<organism evidence="5 6">
    <name type="scientific">Phocoenobacter skyensis</name>
    <dbReference type="NCBI Taxonomy" id="97481"/>
    <lineage>
        <taxon>Bacteria</taxon>
        <taxon>Pseudomonadati</taxon>
        <taxon>Pseudomonadota</taxon>
        <taxon>Gammaproteobacteria</taxon>
        <taxon>Pasteurellales</taxon>
        <taxon>Pasteurellaceae</taxon>
        <taxon>Phocoenobacter</taxon>
    </lineage>
</organism>
<name>A0A1H7VED9_9PAST</name>
<keyword evidence="7" id="KW-1185">Reference proteome</keyword>
<proteinExistence type="inferred from homology"/>
<reference evidence="3" key="4">
    <citation type="journal article" date="2023" name="Front. Microbiol.">
        <title>Phylogeography and host specificity of Pasteurellaceae pathogenic to sea-farmed fish in the north-east Atlantic.</title>
        <authorList>
            <person name="Gulla S."/>
            <person name="Colquhoun D.J."/>
            <person name="Olsen A.B."/>
            <person name="Spilsberg B."/>
            <person name="Lagesen K."/>
            <person name="Aakesson C.P."/>
            <person name="Strom S."/>
            <person name="Manji F."/>
            <person name="Birkbeck T.H."/>
            <person name="Nilsen H.K."/>
        </authorList>
    </citation>
    <scope>NUCLEOTIDE SEQUENCE</scope>
    <source>
        <strain evidence="4">98B1</strain>
        <strain evidence="3">TW16_20</strain>
    </source>
</reference>
<dbReference type="EMBL" id="JASAYT010000032">
    <property type="protein sequence ID" value="MDP8175621.1"/>
    <property type="molecule type" value="Genomic_DNA"/>
</dbReference>
<dbReference type="GeneID" id="83545405"/>
<sequence length="74" mass="8414">MNTDTHQLFAYIAELETKIAFQENAMEDLNQALIQQQFILDKLQMQVRHIAEKLANASSSNIASLAEETPPPHY</sequence>
<evidence type="ECO:0000313" key="2">
    <source>
        <dbReference type="EMBL" id="MDP8085236.1"/>
    </source>
</evidence>
<reference evidence="6" key="1">
    <citation type="submission" date="2016-10" db="EMBL/GenBank/DDBJ databases">
        <authorList>
            <person name="Varghese N."/>
            <person name="Submissions S."/>
        </authorList>
    </citation>
    <scope>NUCLEOTIDE SEQUENCE [LARGE SCALE GENOMIC DNA]</scope>
    <source>
        <strain evidence="6">DSM 24204</strain>
    </source>
</reference>
<dbReference type="EMBL" id="FOBN01000004">
    <property type="protein sequence ID" value="SEM07622.1"/>
    <property type="molecule type" value="Genomic_DNA"/>
</dbReference>
<gene>
    <name evidence="1" type="primary">slyX</name>
    <name evidence="2" type="ORF">QJT92_04750</name>
    <name evidence="3" type="ORF">QJU93_08840</name>
    <name evidence="4" type="ORF">QJU97_09180</name>
    <name evidence="5" type="ORF">SAMN05444853_10497</name>
</gene>
<dbReference type="EMBL" id="JASAVS010000008">
    <property type="protein sequence ID" value="MDP8085236.1"/>
    <property type="molecule type" value="Genomic_DNA"/>
</dbReference>
<dbReference type="RefSeq" id="WP_090920773.1">
    <property type="nucleotide sequence ID" value="NZ_CP016180.1"/>
</dbReference>
<reference evidence="5" key="2">
    <citation type="submission" date="2016-10" db="EMBL/GenBank/DDBJ databases">
        <authorList>
            <person name="de Groot N.N."/>
        </authorList>
    </citation>
    <scope>NUCLEOTIDE SEQUENCE [LARGE SCALE GENOMIC DNA]</scope>
    <source>
        <strain evidence="5">DSM 24204</strain>
    </source>
</reference>
<dbReference type="Proteomes" id="UP001231736">
    <property type="component" value="Unassembled WGS sequence"/>
</dbReference>
<evidence type="ECO:0000313" key="4">
    <source>
        <dbReference type="EMBL" id="MDP8175621.1"/>
    </source>
</evidence>
<accession>A0A1H7VED9</accession>
<dbReference type="Proteomes" id="UP001224812">
    <property type="component" value="Unassembled WGS sequence"/>
</dbReference>
<evidence type="ECO:0000313" key="7">
    <source>
        <dbReference type="Proteomes" id="UP001224812"/>
    </source>
</evidence>
<evidence type="ECO:0000313" key="3">
    <source>
        <dbReference type="EMBL" id="MDP8173459.1"/>
    </source>
</evidence>
<dbReference type="HAMAP" id="MF_00715">
    <property type="entry name" value="SlyX"/>
    <property type="match status" value="1"/>
</dbReference>
<reference evidence="2 7" key="3">
    <citation type="journal article" date="2023" name="Front. Microbiol.">
        <title>Phylogeography and host specificity of Pasteurellaceae pathogenic to sea-farmed fish in the north-east Atlantic.</title>
        <authorList>
            <person name="Gulla S."/>
            <person name="Colquhoun D.J."/>
            <person name="Olsen A.B."/>
            <person name="Spilsberg B."/>
            <person name="Lagesen K."/>
            <person name="Aakesson C.P."/>
            <person name="Strom S."/>
            <person name="Manji F."/>
            <person name="Birkbeck T.H."/>
            <person name="Nilsen H.K."/>
        </authorList>
    </citation>
    <scope>NUCLEOTIDE SEQUENCE [LARGE SCALE GENOMIC DNA]</scope>
    <source>
        <strain evidence="2 7">VIO11850</strain>
    </source>
</reference>
<dbReference type="Pfam" id="PF04102">
    <property type="entry name" value="SlyX"/>
    <property type="match status" value="1"/>
</dbReference>
<dbReference type="AlphaFoldDB" id="A0A1H7VED9"/>
<evidence type="ECO:0000256" key="1">
    <source>
        <dbReference type="HAMAP-Rule" id="MF_00715"/>
    </source>
</evidence>
<dbReference type="PANTHER" id="PTHR36508">
    <property type="entry name" value="PROTEIN SLYX"/>
    <property type="match status" value="1"/>
</dbReference>